<evidence type="ECO:0000313" key="2">
    <source>
        <dbReference type="WBParaSite" id="Csp11.Scaffold630.g21470.t1"/>
    </source>
</evidence>
<proteinExistence type="predicted"/>
<protein>
    <submittedName>
        <fullName evidence="2">LITAF domain-containing protein</fullName>
    </submittedName>
</protein>
<evidence type="ECO:0000313" key="1">
    <source>
        <dbReference type="Proteomes" id="UP000095282"/>
    </source>
</evidence>
<reference evidence="2" key="1">
    <citation type="submission" date="2016-11" db="UniProtKB">
        <authorList>
            <consortium name="WormBaseParasite"/>
        </authorList>
    </citation>
    <scope>IDENTIFICATION</scope>
</reference>
<dbReference type="AlphaFoldDB" id="A0A1I7V1I9"/>
<accession>A0A1I7V1I9</accession>
<keyword evidence="1" id="KW-1185">Reference proteome</keyword>
<organism evidence="1 2">
    <name type="scientific">Caenorhabditis tropicalis</name>
    <dbReference type="NCBI Taxonomy" id="1561998"/>
    <lineage>
        <taxon>Eukaryota</taxon>
        <taxon>Metazoa</taxon>
        <taxon>Ecdysozoa</taxon>
        <taxon>Nematoda</taxon>
        <taxon>Chromadorea</taxon>
        <taxon>Rhabditida</taxon>
        <taxon>Rhabditina</taxon>
        <taxon>Rhabditomorpha</taxon>
        <taxon>Rhabditoidea</taxon>
        <taxon>Rhabditidae</taxon>
        <taxon>Peloderinae</taxon>
        <taxon>Caenorhabditis</taxon>
    </lineage>
</organism>
<sequence>MATVVHISSPKITDSYEPCLEQLTPRESSKHVATAGGSPSFSDAFSSFHFATGSAVLLPKTPNTSVRLVDLFWPFDKEDANFEKVYLDSQKR</sequence>
<dbReference type="WBParaSite" id="Csp11.Scaffold630.g21470.t1">
    <property type="protein sequence ID" value="Csp11.Scaffold630.g21470.t1"/>
    <property type="gene ID" value="Csp11.Scaffold630.g21470"/>
</dbReference>
<name>A0A1I7V1I9_9PELO</name>
<dbReference type="Proteomes" id="UP000095282">
    <property type="component" value="Unplaced"/>
</dbReference>